<protein>
    <submittedName>
        <fullName evidence="2">VOC family protein</fullName>
    </submittedName>
</protein>
<dbReference type="RefSeq" id="WP_258332374.1">
    <property type="nucleotide sequence ID" value="NZ_JAPTGG010000011.1"/>
</dbReference>
<proteinExistence type="predicted"/>
<organism evidence="2 3">
    <name type="scientific">Dasania phycosphaerae</name>
    <dbReference type="NCBI Taxonomy" id="2950436"/>
    <lineage>
        <taxon>Bacteria</taxon>
        <taxon>Pseudomonadati</taxon>
        <taxon>Pseudomonadota</taxon>
        <taxon>Gammaproteobacteria</taxon>
        <taxon>Cellvibrionales</taxon>
        <taxon>Spongiibacteraceae</taxon>
        <taxon>Dasania</taxon>
    </lineage>
</organism>
<reference evidence="2 3" key="1">
    <citation type="submission" date="2022-12" db="EMBL/GenBank/DDBJ databases">
        <title>Dasania phycosphaerae sp. nov., isolated from particulate material of the south coast of Korea.</title>
        <authorList>
            <person name="Jiang Y."/>
        </authorList>
    </citation>
    <scope>NUCLEOTIDE SEQUENCE [LARGE SCALE GENOMIC DNA]</scope>
    <source>
        <strain evidence="2 3">GY-19</strain>
    </source>
</reference>
<dbReference type="CDD" id="cd07247">
    <property type="entry name" value="SgaA_N_like"/>
    <property type="match status" value="1"/>
</dbReference>
<dbReference type="InterPro" id="IPR037523">
    <property type="entry name" value="VOC_core"/>
</dbReference>
<dbReference type="InterPro" id="IPR004360">
    <property type="entry name" value="Glyas_Fos-R_dOase_dom"/>
</dbReference>
<dbReference type="InterPro" id="IPR052164">
    <property type="entry name" value="Anthracycline_SecMetBiosynth"/>
</dbReference>
<dbReference type="Gene3D" id="3.10.180.10">
    <property type="entry name" value="2,3-Dihydroxybiphenyl 1,2-Dioxygenase, domain 1"/>
    <property type="match status" value="1"/>
</dbReference>
<comment type="caution">
    <text evidence="2">The sequence shown here is derived from an EMBL/GenBank/DDBJ whole genome shotgun (WGS) entry which is preliminary data.</text>
</comment>
<dbReference type="Pfam" id="PF00903">
    <property type="entry name" value="Glyoxalase"/>
    <property type="match status" value="1"/>
</dbReference>
<dbReference type="PANTHER" id="PTHR33993">
    <property type="entry name" value="GLYOXALASE-RELATED"/>
    <property type="match status" value="1"/>
</dbReference>
<evidence type="ECO:0000259" key="1">
    <source>
        <dbReference type="PROSITE" id="PS51819"/>
    </source>
</evidence>
<dbReference type="SUPFAM" id="SSF54593">
    <property type="entry name" value="Glyoxalase/Bleomycin resistance protein/Dihydroxybiphenyl dioxygenase"/>
    <property type="match status" value="1"/>
</dbReference>
<gene>
    <name evidence="2" type="ORF">O0V09_13455</name>
</gene>
<dbReference type="AlphaFoldDB" id="A0A9J6RNU2"/>
<dbReference type="Proteomes" id="UP001069090">
    <property type="component" value="Unassembled WGS sequence"/>
</dbReference>
<dbReference type="PROSITE" id="PS51819">
    <property type="entry name" value="VOC"/>
    <property type="match status" value="1"/>
</dbReference>
<dbReference type="PANTHER" id="PTHR33993:SF1">
    <property type="entry name" value="GLYOXALASE FAMILY PROTEIN"/>
    <property type="match status" value="1"/>
</dbReference>
<sequence length="120" mass="13449">MEHEKINYVEYAAHDIKATKQFFTKAFNWVFTDFGESYTAFTNAGLNGGFYQADKKSSAENGGALIVLYSYDLEKSYQKVKAAGGKISKEIFPFPGGRRFQFIEPSGNEFGVWSKEEAAS</sequence>
<evidence type="ECO:0000313" key="2">
    <source>
        <dbReference type="EMBL" id="MCZ0866211.1"/>
    </source>
</evidence>
<keyword evidence="3" id="KW-1185">Reference proteome</keyword>
<dbReference type="EMBL" id="JAPTGG010000011">
    <property type="protein sequence ID" value="MCZ0866211.1"/>
    <property type="molecule type" value="Genomic_DNA"/>
</dbReference>
<feature type="domain" description="VOC" evidence="1">
    <location>
        <begin position="5"/>
        <end position="115"/>
    </location>
</feature>
<name>A0A9J6RNU2_9GAMM</name>
<accession>A0A9J6RNU2</accession>
<dbReference type="InterPro" id="IPR029068">
    <property type="entry name" value="Glyas_Bleomycin-R_OHBP_Dase"/>
</dbReference>
<evidence type="ECO:0000313" key="3">
    <source>
        <dbReference type="Proteomes" id="UP001069090"/>
    </source>
</evidence>